<sequence>MGTINQVIERGCTMLVHFDKSASSKEIKESLETGSNEEKADAMKKVISLLMNGEHLPQIFITIVRYVLPSEDHLVQKLLLLYMEIIEKTDSEGKLLPEMILICQNLRNNLQHPNEFIRGSTLRFLCRLNDPELIEPLIPSIVQNLEHRHPYVRRNAVMAIHKIYTETPRGEIMIQDAPEIVEQLLNGGESDLSTRRNAFLMLYHSDQDRAVQYLMANLESVANWGDILQTVVLDLVRKVCRTDPSQKGKYIKIILMLLQTNNTSVIYECANTLVALSNAPTAIKAAANCYCQLIVSQGDNNVKLIVLDRLADLKKNHREVMQDMVMDILRAVASPSVDIRRKTLDIVLDLINSRNIEEVVTALKKEIIKSQSDTGLGASEKNAEYRQMLVQSVHACAVKFPDVAGSVVHMLMDFLGDPNTASALDVIMFIREIAQTNSGMRASILQRLLDSFYSIRSSRVCATALWIIGEYSETREQVEEALATLKSSLGETPFFEPPSDERFVDDAEEEKEVYESGSKRPIVLADGTYATQTAVQTSGGGPSTPNLRALLLSGDFFLAAICGGTLTKLGLRYMKSNTFSEEEKNRTQAEVMLYIVAILRLGKSHVVAHEMDYDSTERLTQCFAAIESPESETTRVWLENCRESFSLMISEKLENDAKEREKKEEKPKSQADDLIDFYHLKSRKGLSQVELEDAVATDLRRATGFNDPDAASNARDSKLNRVLQLTGFSDPVYAESYVTVHQYDIVMDVTATNRTNEVLQNVCLELATMGDLKLVERPQNYTLAPGESKHIRANIKVSSTETGVIFGNIVYESRNEDRNVVVLNDIHIDIMDYISPASCADIAFRNMWAEFEWENKVAVNTKFTDVKEYLDHVVKSTNMRCLTPESALDGECGFLAANLYAKSVFGEDALVNVSVEKDKDGKLGGYIRIRSKTQGIALSLGDKITLKQRGPEK</sequence>
<organism evidence="14 15">
    <name type="scientific">Bathycoccus prasinos</name>
    <dbReference type="NCBI Taxonomy" id="41875"/>
    <lineage>
        <taxon>Eukaryota</taxon>
        <taxon>Viridiplantae</taxon>
        <taxon>Chlorophyta</taxon>
        <taxon>Mamiellophyceae</taxon>
        <taxon>Mamiellales</taxon>
        <taxon>Bathycoccaceae</taxon>
        <taxon>Bathycoccus</taxon>
    </lineage>
</organism>
<keyword evidence="6 10" id="KW-0653">Protein transport</keyword>
<evidence type="ECO:0000256" key="2">
    <source>
        <dbReference type="ARBA" id="ARBA00022448"/>
    </source>
</evidence>
<evidence type="ECO:0000313" key="14">
    <source>
        <dbReference type="EMBL" id="CCO17453.1"/>
    </source>
</evidence>
<evidence type="ECO:0000313" key="15">
    <source>
        <dbReference type="Proteomes" id="UP000198341"/>
    </source>
</evidence>
<dbReference type="Proteomes" id="UP000198341">
    <property type="component" value="Chromosome 6"/>
</dbReference>
<keyword evidence="8 10" id="KW-0472">Membrane</keyword>
<dbReference type="Pfam" id="PF14806">
    <property type="entry name" value="Coatomer_b_Cpla"/>
    <property type="match status" value="1"/>
</dbReference>
<dbReference type="InterPro" id="IPR011710">
    <property type="entry name" value="Coatomer_bsu_C"/>
</dbReference>
<protein>
    <recommendedName>
        <fullName evidence="10">Coatomer subunit beta</fullName>
    </recommendedName>
    <alternativeName>
        <fullName evidence="10">Beta-coat protein</fullName>
    </alternativeName>
</protein>
<dbReference type="STRING" id="41875.K8F7A6"/>
<evidence type="ECO:0000256" key="7">
    <source>
        <dbReference type="ARBA" id="ARBA00023034"/>
    </source>
</evidence>
<dbReference type="InterPro" id="IPR016024">
    <property type="entry name" value="ARM-type_fold"/>
</dbReference>
<dbReference type="InterPro" id="IPR011989">
    <property type="entry name" value="ARM-like"/>
</dbReference>
<dbReference type="EMBL" id="FO082273">
    <property type="protein sequence ID" value="CCO17453.1"/>
    <property type="molecule type" value="Genomic_DNA"/>
</dbReference>
<dbReference type="RefSeq" id="XP_007512853.1">
    <property type="nucleotide sequence ID" value="XM_007512791.1"/>
</dbReference>
<evidence type="ECO:0000256" key="10">
    <source>
        <dbReference type="PIRNR" id="PIRNR005727"/>
    </source>
</evidence>
<evidence type="ECO:0000259" key="12">
    <source>
        <dbReference type="Pfam" id="PF07718"/>
    </source>
</evidence>
<evidence type="ECO:0000256" key="5">
    <source>
        <dbReference type="ARBA" id="ARBA00022892"/>
    </source>
</evidence>
<dbReference type="GO" id="GO:0000139">
    <property type="term" value="C:Golgi membrane"/>
    <property type="evidence" value="ECO:0007669"/>
    <property type="project" value="UniProtKB-SubCell"/>
</dbReference>
<evidence type="ECO:0000256" key="3">
    <source>
        <dbReference type="ARBA" id="ARBA00022490"/>
    </source>
</evidence>
<evidence type="ECO:0000256" key="8">
    <source>
        <dbReference type="ARBA" id="ARBA00023136"/>
    </source>
</evidence>
<dbReference type="Pfam" id="PF07718">
    <property type="entry name" value="Coatamer_beta_C"/>
    <property type="match status" value="1"/>
</dbReference>
<evidence type="ECO:0000259" key="11">
    <source>
        <dbReference type="Pfam" id="PF01602"/>
    </source>
</evidence>
<accession>K8F7A6</accession>
<comment type="function">
    <text evidence="10">The coatomer is a cytosolic protein complex that binds to dilysine motifs and reversibly associates with Golgi non-clathrin-coated vesicles, which further mediate biosynthetic protein transport from the ER, via the Golgi up to the trans Golgi network. Coatomer complex is required for budding from Golgi membranes, and is essential for the retrograde Golgi-to-ER transport of dilysine-tagged proteins.</text>
</comment>
<dbReference type="AlphaFoldDB" id="K8F7A6"/>
<dbReference type="PANTHER" id="PTHR10635">
    <property type="entry name" value="COATOMER SUBUNIT BETA"/>
    <property type="match status" value="1"/>
</dbReference>
<dbReference type="Pfam" id="PF01602">
    <property type="entry name" value="Adaptin_N"/>
    <property type="match status" value="1"/>
</dbReference>
<evidence type="ECO:0000256" key="6">
    <source>
        <dbReference type="ARBA" id="ARBA00022927"/>
    </source>
</evidence>
<dbReference type="KEGG" id="bpg:Bathy06g04830"/>
<reference evidence="14 15" key="1">
    <citation type="submission" date="2011-10" db="EMBL/GenBank/DDBJ databases">
        <authorList>
            <person name="Genoscope - CEA"/>
        </authorList>
    </citation>
    <scope>NUCLEOTIDE SEQUENCE [LARGE SCALE GENOMIC DNA]</scope>
    <source>
        <strain evidence="14 15">RCC 1105</strain>
    </source>
</reference>
<name>K8F7A6_9CHLO</name>
<dbReference type="PANTHER" id="PTHR10635:SF0">
    <property type="entry name" value="COATOMER SUBUNIT BETA"/>
    <property type="match status" value="1"/>
</dbReference>
<evidence type="ECO:0000256" key="4">
    <source>
        <dbReference type="ARBA" id="ARBA00022737"/>
    </source>
</evidence>
<keyword evidence="4" id="KW-0677">Repeat</keyword>
<dbReference type="SUPFAM" id="SSF48371">
    <property type="entry name" value="ARM repeat"/>
    <property type="match status" value="1"/>
</dbReference>
<feature type="domain" description="Coatomer beta subunit C-terminal" evidence="12">
    <location>
        <begin position="671"/>
        <end position="812"/>
    </location>
</feature>
<dbReference type="InterPro" id="IPR016460">
    <property type="entry name" value="COPB1"/>
</dbReference>
<comment type="subunit">
    <text evidence="10">Oligomeric complex that consists of at least the alpha, beta, beta', gamma, delta, epsilon and zeta subunits.</text>
</comment>
<evidence type="ECO:0000256" key="1">
    <source>
        <dbReference type="ARBA" id="ARBA00004255"/>
    </source>
</evidence>
<keyword evidence="2 10" id="KW-0813">Transport</keyword>
<dbReference type="PIRSF" id="PIRSF005727">
    <property type="entry name" value="Coatomer_beta_subunit"/>
    <property type="match status" value="1"/>
</dbReference>
<evidence type="ECO:0000259" key="13">
    <source>
        <dbReference type="Pfam" id="PF14806"/>
    </source>
</evidence>
<gene>
    <name evidence="14" type="ORF">Bathy06g04830</name>
</gene>
<dbReference type="Gene3D" id="1.25.10.10">
    <property type="entry name" value="Leucine-rich Repeat Variant"/>
    <property type="match status" value="1"/>
</dbReference>
<dbReference type="GO" id="GO:0006886">
    <property type="term" value="P:intracellular protein transport"/>
    <property type="evidence" value="ECO:0007669"/>
    <property type="project" value="InterPro"/>
</dbReference>
<keyword evidence="7 10" id="KW-0333">Golgi apparatus</keyword>
<dbReference type="GO" id="GO:0006891">
    <property type="term" value="P:intra-Golgi vesicle-mediated transport"/>
    <property type="evidence" value="ECO:0007669"/>
    <property type="project" value="TreeGrafter"/>
</dbReference>
<feature type="domain" description="Coatomer beta subunit appendage platform" evidence="13">
    <location>
        <begin position="817"/>
        <end position="944"/>
    </location>
</feature>
<dbReference type="GeneID" id="19015464"/>
<dbReference type="InterPro" id="IPR002553">
    <property type="entry name" value="Clathrin/coatomer_adapt-like_N"/>
</dbReference>
<dbReference type="eggNOG" id="KOG1058">
    <property type="taxonomic scope" value="Eukaryota"/>
</dbReference>
<keyword evidence="5 10" id="KW-0931">ER-Golgi transport</keyword>
<dbReference type="GO" id="GO:0005198">
    <property type="term" value="F:structural molecule activity"/>
    <property type="evidence" value="ECO:0007669"/>
    <property type="project" value="InterPro"/>
</dbReference>
<dbReference type="InterPro" id="IPR029446">
    <property type="entry name" value="COPB1_appendage_platform_dom"/>
</dbReference>
<dbReference type="GO" id="GO:0006888">
    <property type="term" value="P:endoplasmic reticulum to Golgi vesicle-mediated transport"/>
    <property type="evidence" value="ECO:0007669"/>
    <property type="project" value="TreeGrafter"/>
</dbReference>
<keyword evidence="3 10" id="KW-0963">Cytoplasm</keyword>
<keyword evidence="9 10" id="KW-0968">Cytoplasmic vesicle</keyword>
<dbReference type="OrthoDB" id="10261439at2759"/>
<feature type="domain" description="Clathrin/coatomer adaptor adaptin-like N-terminal" evidence="11">
    <location>
        <begin position="21"/>
        <end position="513"/>
    </location>
</feature>
<comment type="subcellular location">
    <subcellularLocation>
        <location evidence="10">Cytoplasm</location>
    </subcellularLocation>
    <subcellularLocation>
        <location evidence="1 10">Golgi apparatus membrane</location>
        <topology evidence="1 10">Peripheral membrane protein</topology>
        <orientation evidence="1 10">Cytoplasmic side</orientation>
    </subcellularLocation>
    <subcellularLocation>
        <location evidence="10">Cytoplasmic vesicle</location>
        <location evidence="10">COPI-coated vesicle membrane</location>
        <topology evidence="10">Peripheral membrane protein</topology>
        <orientation evidence="10">Cytoplasmic side</orientation>
    </subcellularLocation>
</comment>
<proteinExistence type="predicted"/>
<keyword evidence="15" id="KW-1185">Reference proteome</keyword>
<evidence type="ECO:0000256" key="9">
    <source>
        <dbReference type="ARBA" id="ARBA00023329"/>
    </source>
</evidence>
<dbReference type="GO" id="GO:0030126">
    <property type="term" value="C:COPI vesicle coat"/>
    <property type="evidence" value="ECO:0007669"/>
    <property type="project" value="InterPro"/>
</dbReference>